<dbReference type="Gene3D" id="1.20.120.450">
    <property type="entry name" value="dinb family like domain"/>
    <property type="match status" value="1"/>
</dbReference>
<dbReference type="InterPro" id="IPR007061">
    <property type="entry name" value="MST-like"/>
</dbReference>
<dbReference type="InterPro" id="IPR034660">
    <property type="entry name" value="DinB/YfiT-like"/>
</dbReference>
<evidence type="ECO:0000313" key="1">
    <source>
        <dbReference type="EMBL" id="CAB4599897.1"/>
    </source>
</evidence>
<accession>A0A6J6GFA6</accession>
<gene>
    <name evidence="1" type="ORF">UFOPK1762_01857</name>
</gene>
<dbReference type="Pfam" id="PF04978">
    <property type="entry name" value="MST"/>
    <property type="match status" value="1"/>
</dbReference>
<dbReference type="AlphaFoldDB" id="A0A6J6GFA6"/>
<sequence length="155" mass="17452">MADEGPPQLVAGEFETLRVLYDFQRDSFVRKVSGVSDEGAARRLLPSDTTLAWLVNHLAFVEEYWFLHCFTGQEFVAPDYERGPIGVSLEHYRLARQRVDAVLDAATDLNTECVQVGRGDIVSLRWVLGHMLEEVARHAGHADIIRELLDGETGR</sequence>
<organism evidence="1">
    <name type="scientific">freshwater metagenome</name>
    <dbReference type="NCBI Taxonomy" id="449393"/>
    <lineage>
        <taxon>unclassified sequences</taxon>
        <taxon>metagenomes</taxon>
        <taxon>ecological metagenomes</taxon>
    </lineage>
</organism>
<protein>
    <submittedName>
        <fullName evidence="1">Unannotated protein</fullName>
    </submittedName>
</protein>
<proteinExistence type="predicted"/>
<name>A0A6J6GFA6_9ZZZZ</name>
<dbReference type="EMBL" id="CAEZTY010000115">
    <property type="protein sequence ID" value="CAB4599897.1"/>
    <property type="molecule type" value="Genomic_DNA"/>
</dbReference>
<reference evidence="1" key="1">
    <citation type="submission" date="2020-05" db="EMBL/GenBank/DDBJ databases">
        <authorList>
            <person name="Chiriac C."/>
            <person name="Salcher M."/>
            <person name="Ghai R."/>
            <person name="Kavagutti S V."/>
        </authorList>
    </citation>
    <scope>NUCLEOTIDE SEQUENCE</scope>
</reference>
<dbReference type="SUPFAM" id="SSF109854">
    <property type="entry name" value="DinB/YfiT-like putative metalloenzymes"/>
    <property type="match status" value="1"/>
</dbReference>